<dbReference type="InterPro" id="IPR036046">
    <property type="entry name" value="Acylphosphatase-like_dom_sf"/>
</dbReference>
<dbReference type="AlphaFoldDB" id="A0A0P1LD79"/>
<dbReference type="Proteomes" id="UP000182200">
    <property type="component" value="Unassembled WGS sequence"/>
</dbReference>
<accession>A0A0N7MT11</accession>
<accession>A0A0S4MZ73</accession>
<feature type="active site" evidence="4">
    <location>
        <position position="40"/>
    </location>
</feature>
<accession>A0A0P1MX14</accession>
<protein>
    <recommendedName>
        <fullName evidence="2 4">acylphosphatase</fullName>
        <ecNumber evidence="2 4">3.6.1.7</ecNumber>
    </recommendedName>
</protein>
<evidence type="ECO:0000256" key="4">
    <source>
        <dbReference type="PROSITE-ProRule" id="PRU00520"/>
    </source>
</evidence>
<dbReference type="RefSeq" id="WP_047134102.1">
    <property type="nucleotide sequence ID" value="NZ_CZVI01000020.1"/>
</dbReference>
<dbReference type="Gene3D" id="3.30.70.100">
    <property type="match status" value="1"/>
</dbReference>
<dbReference type="PANTHER" id="PTHR47268">
    <property type="entry name" value="ACYLPHOSPHATASE"/>
    <property type="match status" value="1"/>
</dbReference>
<accession>A0A0P1LCJ9</accession>
<accession>A0A0P1MUD9</accession>
<evidence type="ECO:0000256" key="2">
    <source>
        <dbReference type="ARBA" id="ARBA00012150"/>
    </source>
</evidence>
<dbReference type="PRINTS" id="PR00112">
    <property type="entry name" value="ACYLPHPHTASE"/>
</dbReference>
<reference evidence="7 10" key="1">
    <citation type="submission" date="2015-11" db="EMBL/GenBank/DDBJ databases">
        <authorList>
            <person name="Varghese N."/>
        </authorList>
    </citation>
    <scope>NUCLEOTIDE SEQUENCE [LARGE SCALE GENOMIC DNA]</scope>
    <source>
        <strain evidence="7 10">JGI-8</strain>
    </source>
</reference>
<gene>
    <name evidence="8" type="ORF">JGI4_00961</name>
    <name evidence="7" type="ORF">JGI8_01411</name>
</gene>
<dbReference type="OrthoDB" id="9808093at2"/>
<accession>A0A0P1M6K7</accession>
<evidence type="ECO:0000313" key="7">
    <source>
        <dbReference type="EMBL" id="CUS90303.1"/>
    </source>
</evidence>
<dbReference type="InterPro" id="IPR001792">
    <property type="entry name" value="Acylphosphatase-like_dom"/>
</dbReference>
<dbReference type="Pfam" id="PF00708">
    <property type="entry name" value="Acylphosphatase"/>
    <property type="match status" value="1"/>
</dbReference>
<evidence type="ECO:0000256" key="5">
    <source>
        <dbReference type="RuleBase" id="RU004168"/>
    </source>
</evidence>
<dbReference type="PROSITE" id="PS51160">
    <property type="entry name" value="ACYLPHOSPHATASE_3"/>
    <property type="match status" value="1"/>
</dbReference>
<evidence type="ECO:0000313" key="8">
    <source>
        <dbReference type="EMBL" id="CUU04234.1"/>
    </source>
</evidence>
<keyword evidence="10" id="KW-1185">Reference proteome</keyword>
<dbReference type="PANTHER" id="PTHR47268:SF4">
    <property type="entry name" value="ACYLPHOSPHATASE"/>
    <property type="match status" value="1"/>
</dbReference>
<feature type="domain" description="Acylphosphatase-like" evidence="6">
    <location>
        <begin position="7"/>
        <end position="94"/>
    </location>
</feature>
<sequence>MSGDYVCAHIIVKGLVQGVGFRWFVQKHANHLGLKGWTRNLSNGDVEIEVEGERSLVEELIKLVKVGPRYAQVEDVQITWKPYEAKYKSFEIKGWL</sequence>
<accession>A0A0P1P5J6</accession>
<dbReference type="EC" id="3.6.1.7" evidence="2 4"/>
<organism evidence="8 9">
    <name type="scientific">Candidatus Kryptonium thompsonii</name>
    <dbReference type="NCBI Taxonomy" id="1633631"/>
    <lineage>
        <taxon>Bacteria</taxon>
        <taxon>Pseudomonadati</taxon>
        <taxon>Candidatus Kryptoniota</taxon>
        <taxon>Candidatus Kryptonium</taxon>
    </lineage>
</organism>
<accession>A0A0P1MGU4</accession>
<dbReference type="STRING" id="1633631.GCA_001442925_00960"/>
<name>A0A0P1LD79_9BACT</name>
<dbReference type="GO" id="GO:0003998">
    <property type="term" value="F:acylphosphatase activity"/>
    <property type="evidence" value="ECO:0007669"/>
    <property type="project" value="UniProtKB-EC"/>
</dbReference>
<dbReference type="InterPro" id="IPR017968">
    <property type="entry name" value="Acylphosphatase_CS"/>
</dbReference>
<dbReference type="Proteomes" id="UP000182011">
    <property type="component" value="Unassembled WGS sequence"/>
</dbReference>
<evidence type="ECO:0000256" key="3">
    <source>
        <dbReference type="ARBA" id="ARBA00047645"/>
    </source>
</evidence>
<dbReference type="EMBL" id="CZVI01000020">
    <property type="protein sequence ID" value="CUS90303.1"/>
    <property type="molecule type" value="Genomic_DNA"/>
</dbReference>
<accession>A0A0P1LDQ7</accession>
<feature type="active site" evidence="4">
    <location>
        <position position="22"/>
    </location>
</feature>
<dbReference type="EMBL" id="FAOP01000004">
    <property type="protein sequence ID" value="CUU04234.1"/>
    <property type="molecule type" value="Genomic_DNA"/>
</dbReference>
<accession>A0A0P1LD79</accession>
<evidence type="ECO:0000313" key="10">
    <source>
        <dbReference type="Proteomes" id="UP000182200"/>
    </source>
</evidence>
<keyword evidence="4" id="KW-0378">Hydrolase</keyword>
<dbReference type="SUPFAM" id="SSF54975">
    <property type="entry name" value="Acylphosphatase/BLUF domain-like"/>
    <property type="match status" value="1"/>
</dbReference>
<reference evidence="8 9" key="2">
    <citation type="submission" date="2015-11" db="EMBL/GenBank/DDBJ databases">
        <authorList>
            <person name="Zhang Y."/>
            <person name="Guo Z."/>
        </authorList>
    </citation>
    <scope>NUCLEOTIDE SEQUENCE [LARGE SCALE GENOMIC DNA]</scope>
    <source>
        <strain evidence="8">JGI-4</strain>
    </source>
</reference>
<dbReference type="InterPro" id="IPR020456">
    <property type="entry name" value="Acylphosphatase"/>
</dbReference>
<evidence type="ECO:0000259" key="6">
    <source>
        <dbReference type="PROSITE" id="PS51160"/>
    </source>
</evidence>
<evidence type="ECO:0000313" key="9">
    <source>
        <dbReference type="Proteomes" id="UP000182011"/>
    </source>
</evidence>
<evidence type="ECO:0000256" key="1">
    <source>
        <dbReference type="ARBA" id="ARBA00005614"/>
    </source>
</evidence>
<dbReference type="PROSITE" id="PS00150">
    <property type="entry name" value="ACYLPHOSPHATASE_1"/>
    <property type="match status" value="1"/>
</dbReference>
<comment type="catalytic activity">
    <reaction evidence="3 4">
        <text>an acyl phosphate + H2O = a carboxylate + phosphate + H(+)</text>
        <dbReference type="Rhea" id="RHEA:14965"/>
        <dbReference type="ChEBI" id="CHEBI:15377"/>
        <dbReference type="ChEBI" id="CHEBI:15378"/>
        <dbReference type="ChEBI" id="CHEBI:29067"/>
        <dbReference type="ChEBI" id="CHEBI:43474"/>
        <dbReference type="ChEBI" id="CHEBI:59918"/>
        <dbReference type="EC" id="3.6.1.7"/>
    </reaction>
</comment>
<proteinExistence type="inferred from homology"/>
<comment type="similarity">
    <text evidence="1 5">Belongs to the acylphosphatase family.</text>
</comment>